<protein>
    <submittedName>
        <fullName evidence="8">POT family proton-dependent oligopeptide transporter</fullName>
    </submittedName>
</protein>
<dbReference type="InterPro" id="IPR050171">
    <property type="entry name" value="MFS_Transporters"/>
</dbReference>
<keyword evidence="4 7" id="KW-0812">Transmembrane</keyword>
<feature type="transmembrane region" description="Helical" evidence="7">
    <location>
        <begin position="166"/>
        <end position="187"/>
    </location>
</feature>
<feature type="transmembrane region" description="Helical" evidence="7">
    <location>
        <begin position="193"/>
        <end position="214"/>
    </location>
</feature>
<dbReference type="PANTHER" id="PTHR23517">
    <property type="entry name" value="RESISTANCE PROTEIN MDTM, PUTATIVE-RELATED-RELATED"/>
    <property type="match status" value="1"/>
</dbReference>
<dbReference type="Proteomes" id="UP000527143">
    <property type="component" value="Unassembled WGS sequence"/>
</dbReference>
<feature type="transmembrane region" description="Helical" evidence="7">
    <location>
        <begin position="385"/>
        <end position="404"/>
    </location>
</feature>
<dbReference type="GO" id="GO:0022857">
    <property type="term" value="F:transmembrane transporter activity"/>
    <property type="evidence" value="ECO:0007669"/>
    <property type="project" value="InterPro"/>
</dbReference>
<keyword evidence="5 7" id="KW-1133">Transmembrane helix</keyword>
<evidence type="ECO:0000256" key="7">
    <source>
        <dbReference type="SAM" id="Phobius"/>
    </source>
</evidence>
<feature type="transmembrane region" description="Helical" evidence="7">
    <location>
        <begin position="323"/>
        <end position="343"/>
    </location>
</feature>
<comment type="subcellular location">
    <subcellularLocation>
        <location evidence="1">Cell membrane</location>
        <topology evidence="1">Multi-pass membrane protein</topology>
    </subcellularLocation>
</comment>
<reference evidence="8 9" key="1">
    <citation type="submission" date="2020-08" db="EMBL/GenBank/DDBJ databases">
        <title>Genomic Encyclopedia of Type Strains, Phase IV (KMG-IV): sequencing the most valuable type-strain genomes for metagenomic binning, comparative biology and taxonomic classification.</title>
        <authorList>
            <person name="Goeker M."/>
        </authorList>
    </citation>
    <scope>NUCLEOTIDE SEQUENCE [LARGE SCALE GENOMIC DNA]</scope>
    <source>
        <strain evidence="8 9">DSM 26736</strain>
    </source>
</reference>
<evidence type="ECO:0000256" key="1">
    <source>
        <dbReference type="ARBA" id="ARBA00004651"/>
    </source>
</evidence>
<feature type="transmembrane region" description="Helical" evidence="7">
    <location>
        <begin position="279"/>
        <end position="302"/>
    </location>
</feature>
<feature type="transmembrane region" description="Helical" evidence="7">
    <location>
        <begin position="111"/>
        <end position="130"/>
    </location>
</feature>
<evidence type="ECO:0000256" key="5">
    <source>
        <dbReference type="ARBA" id="ARBA00022989"/>
    </source>
</evidence>
<feature type="transmembrane region" description="Helical" evidence="7">
    <location>
        <begin position="81"/>
        <end position="99"/>
    </location>
</feature>
<dbReference type="RefSeq" id="WP_184088971.1">
    <property type="nucleotide sequence ID" value="NZ_JACIJF010000009.1"/>
</dbReference>
<feature type="transmembrane region" description="Helical" evidence="7">
    <location>
        <begin position="242"/>
        <end position="259"/>
    </location>
</feature>
<keyword evidence="3" id="KW-1003">Cell membrane</keyword>
<dbReference type="SUPFAM" id="SSF103473">
    <property type="entry name" value="MFS general substrate transporter"/>
    <property type="match status" value="1"/>
</dbReference>
<evidence type="ECO:0000313" key="8">
    <source>
        <dbReference type="EMBL" id="MBB5711704.1"/>
    </source>
</evidence>
<dbReference type="EMBL" id="JACIJF010000009">
    <property type="protein sequence ID" value="MBB5711704.1"/>
    <property type="molecule type" value="Genomic_DNA"/>
</dbReference>
<proteinExistence type="predicted"/>
<evidence type="ECO:0000313" key="9">
    <source>
        <dbReference type="Proteomes" id="UP000527143"/>
    </source>
</evidence>
<dbReference type="InterPro" id="IPR036259">
    <property type="entry name" value="MFS_trans_sf"/>
</dbReference>
<dbReference type="InterPro" id="IPR011701">
    <property type="entry name" value="MFS"/>
</dbReference>
<dbReference type="PANTHER" id="PTHR23517:SF15">
    <property type="entry name" value="PROTON-DEPENDENT OLIGOPEPTIDE FAMILY TRANSPORT PROTEIN"/>
    <property type="match status" value="1"/>
</dbReference>
<gene>
    <name evidence="8" type="ORF">FHT02_002955</name>
</gene>
<evidence type="ECO:0000256" key="2">
    <source>
        <dbReference type="ARBA" id="ARBA00022448"/>
    </source>
</evidence>
<dbReference type="GO" id="GO:0005886">
    <property type="term" value="C:plasma membrane"/>
    <property type="evidence" value="ECO:0007669"/>
    <property type="project" value="UniProtKB-SubCell"/>
</dbReference>
<accession>A0A840YFV1</accession>
<feature type="transmembrane region" description="Helical" evidence="7">
    <location>
        <begin position="349"/>
        <end position="373"/>
    </location>
</feature>
<keyword evidence="9" id="KW-1185">Reference proteome</keyword>
<keyword evidence="6 7" id="KW-0472">Membrane</keyword>
<feature type="transmembrane region" description="Helical" evidence="7">
    <location>
        <begin position="416"/>
        <end position="439"/>
    </location>
</feature>
<keyword evidence="2" id="KW-0813">Transport</keyword>
<dbReference type="AlphaFoldDB" id="A0A840YFV1"/>
<name>A0A840YFV1_9SPHN</name>
<evidence type="ECO:0000256" key="6">
    <source>
        <dbReference type="ARBA" id="ARBA00023136"/>
    </source>
</evidence>
<evidence type="ECO:0000256" key="3">
    <source>
        <dbReference type="ARBA" id="ARBA00022475"/>
    </source>
</evidence>
<evidence type="ECO:0000256" key="4">
    <source>
        <dbReference type="ARBA" id="ARBA00022692"/>
    </source>
</evidence>
<dbReference type="Pfam" id="PF07690">
    <property type="entry name" value="MFS_1"/>
    <property type="match status" value="1"/>
</dbReference>
<feature type="transmembrane region" description="Helical" evidence="7">
    <location>
        <begin position="136"/>
        <end position="157"/>
    </location>
</feature>
<dbReference type="Gene3D" id="1.20.1250.20">
    <property type="entry name" value="MFS general substrate transporter like domains"/>
    <property type="match status" value="2"/>
</dbReference>
<organism evidence="8 9">
    <name type="scientific">Sphingomonas xinjiangensis</name>
    <dbReference type="NCBI Taxonomy" id="643568"/>
    <lineage>
        <taxon>Bacteria</taxon>
        <taxon>Pseudomonadati</taxon>
        <taxon>Pseudomonadota</taxon>
        <taxon>Alphaproteobacteria</taxon>
        <taxon>Sphingomonadales</taxon>
        <taxon>Sphingomonadaceae</taxon>
        <taxon>Sphingomonas</taxon>
    </lineage>
</organism>
<comment type="caution">
    <text evidence="8">The sequence shown here is derived from an EMBL/GenBank/DDBJ whole genome shotgun (WGS) entry which is preliminary data.</text>
</comment>
<sequence>MGSATGAVPNRRAAPQAFYAFAATECAARFSLAGIKSILALVLIDHVLADGARDVLGAGALQHFFQRIFGPLSTSGLASQLYGVTAGLLYLSVPLGGILGDRLARRGRAIYLAGACILAGLALMASRVLFLPGLALFAVGAGVLKGNLSVIVGALFADATARRRGYAIYLGFLNGGMAVGPLVCGALEAKAGWRYACAAAAGMVLLGLLSWHLADRQRGGGAVQMPQTPSDRVANSHRRGDWALLVATLAATYLCFAAYEQLGNMFMPWARARVNLQVAGWTIPTAWLLALDGLFTIALIPLAQFGLRLLARRGWVTEPLWEIALGCVACAVGNLVLVCAELVAGGQALPLVVVLAYLACIDLAIVLVWPAGLSLVTAAAAPRDVGLWVGLFYLHGFAASLWIGPVGALYGRMPAAQFWSLHAAIALLGAVPPAALALWRARPAADQATTTSACAKARA</sequence>